<dbReference type="EMBL" id="KV417501">
    <property type="protein sequence ID" value="KZP28804.1"/>
    <property type="molecule type" value="Genomic_DNA"/>
</dbReference>
<comment type="similarity">
    <text evidence="3">Belongs to the HTP reductase family.</text>
</comment>
<evidence type="ECO:0000256" key="4">
    <source>
        <dbReference type="ARBA" id="ARBA00012851"/>
    </source>
</evidence>
<dbReference type="EC" id="1.1.1.302" evidence="4"/>
<dbReference type="PANTHER" id="PTHR38011">
    <property type="entry name" value="DIHYDROFOLATE REDUCTASE FAMILY PROTEIN (AFU_ORTHOLOGUE AFUA_8G06820)"/>
    <property type="match status" value="1"/>
</dbReference>
<dbReference type="PANTHER" id="PTHR38011:SF7">
    <property type="entry name" value="2,5-DIAMINO-6-RIBOSYLAMINO-4(3H)-PYRIMIDINONE 5'-PHOSPHATE REDUCTASE"/>
    <property type="match status" value="1"/>
</dbReference>
<evidence type="ECO:0000259" key="13">
    <source>
        <dbReference type="Pfam" id="PF01872"/>
    </source>
</evidence>
<dbReference type="GO" id="GO:0009231">
    <property type="term" value="P:riboflavin biosynthetic process"/>
    <property type="evidence" value="ECO:0007669"/>
    <property type="project" value="UniProtKB-KW"/>
</dbReference>
<name>A0A166RYH8_9AGAM</name>
<comment type="pathway">
    <text evidence="2">Cofactor biosynthesis; riboflavin biosynthesis.</text>
</comment>
<keyword evidence="6" id="KW-0686">Riboflavin biosynthesis</keyword>
<dbReference type="AlphaFoldDB" id="A0A166RYH8"/>
<reference evidence="14 15" key="1">
    <citation type="journal article" date="2016" name="Mol. Biol. Evol.">
        <title>Comparative Genomics of Early-Diverging Mushroom-Forming Fungi Provides Insights into the Origins of Lignocellulose Decay Capabilities.</title>
        <authorList>
            <person name="Nagy L.G."/>
            <person name="Riley R."/>
            <person name="Tritt A."/>
            <person name="Adam C."/>
            <person name="Daum C."/>
            <person name="Floudas D."/>
            <person name="Sun H."/>
            <person name="Yadav J.S."/>
            <person name="Pangilinan J."/>
            <person name="Larsson K.H."/>
            <person name="Matsuura K."/>
            <person name="Barry K."/>
            <person name="Labutti K."/>
            <person name="Kuo R."/>
            <person name="Ohm R.A."/>
            <person name="Bhattacharya S.S."/>
            <person name="Shirouzu T."/>
            <person name="Yoshinaga Y."/>
            <person name="Martin F.M."/>
            <person name="Grigoriev I.V."/>
            <person name="Hibbett D.S."/>
        </authorList>
    </citation>
    <scope>NUCLEOTIDE SEQUENCE [LARGE SCALE GENOMIC DNA]</scope>
    <source>
        <strain evidence="14 15">CBS 109695</strain>
    </source>
</reference>
<evidence type="ECO:0000256" key="5">
    <source>
        <dbReference type="ARBA" id="ARBA00015035"/>
    </source>
</evidence>
<evidence type="ECO:0000313" key="15">
    <source>
        <dbReference type="Proteomes" id="UP000076532"/>
    </source>
</evidence>
<evidence type="ECO:0000313" key="14">
    <source>
        <dbReference type="EMBL" id="KZP28804.1"/>
    </source>
</evidence>
<evidence type="ECO:0000256" key="12">
    <source>
        <dbReference type="ARBA" id="ARBA00049020"/>
    </source>
</evidence>
<keyword evidence="7" id="KW-0521">NADP</keyword>
<evidence type="ECO:0000256" key="7">
    <source>
        <dbReference type="ARBA" id="ARBA00022857"/>
    </source>
</evidence>
<dbReference type="InterPro" id="IPR002734">
    <property type="entry name" value="RibDG_C"/>
</dbReference>
<protein>
    <recommendedName>
        <fullName evidence="5">2,5-diamino-6-ribosylamino-4(3H)-pyrimidinone 5'-phosphate reductase</fullName>
        <ecNumber evidence="4">1.1.1.302</ecNumber>
    </recommendedName>
    <alternativeName>
        <fullName evidence="10">2,5-diamino-6-(5-phospho-D-ribosylamino)pyrimidin-4(3H)-one reductase</fullName>
    </alternativeName>
    <alternativeName>
        <fullName evidence="9">2,5-diamino-6-ribitylamino-4(3H)-pyrimidinone 5'-phosphate synthase</fullName>
    </alternativeName>
</protein>
<evidence type="ECO:0000256" key="11">
    <source>
        <dbReference type="ARBA" id="ARBA00047550"/>
    </source>
</evidence>
<keyword evidence="8" id="KW-0560">Oxidoreductase</keyword>
<dbReference type="Pfam" id="PF01872">
    <property type="entry name" value="RibD_C"/>
    <property type="match status" value="1"/>
</dbReference>
<sequence>MSSGSPSTTHPPVLLTSVLGLSGPSPTLKSDDLSRPFVTLTFAQSLDGKIAGRGGKQLILSGKESMLMTHWMRTMHDAILIGIGTALNDNPQLNTRHLPPRAATEGRYHLPRPVILDSHCRLKADCKLLNNYNAGVGRRPWIICSPAAPTLNREALERAGAKIIETEETDGKICIPTLLKVLKDLDVQSVMVEGGASIIASFLAQAHPAIGSLDAIIVTVAPVFVGDDGTGYGIGLSGDQIPQLQHVRTELMGQDTVVAVKPR</sequence>
<dbReference type="SUPFAM" id="SSF53597">
    <property type="entry name" value="Dihydrofolate reductase-like"/>
    <property type="match status" value="1"/>
</dbReference>
<dbReference type="Gene3D" id="3.40.430.10">
    <property type="entry name" value="Dihydrofolate Reductase, subunit A"/>
    <property type="match status" value="1"/>
</dbReference>
<evidence type="ECO:0000256" key="8">
    <source>
        <dbReference type="ARBA" id="ARBA00023002"/>
    </source>
</evidence>
<evidence type="ECO:0000256" key="2">
    <source>
        <dbReference type="ARBA" id="ARBA00005104"/>
    </source>
</evidence>
<dbReference type="InterPro" id="IPR024072">
    <property type="entry name" value="DHFR-like_dom_sf"/>
</dbReference>
<dbReference type="STRING" id="436010.A0A166RYH8"/>
<gene>
    <name evidence="14" type="ORF">FIBSPDRAFT_816592</name>
</gene>
<evidence type="ECO:0000256" key="6">
    <source>
        <dbReference type="ARBA" id="ARBA00022619"/>
    </source>
</evidence>
<dbReference type="OrthoDB" id="5432at2759"/>
<evidence type="ECO:0000256" key="10">
    <source>
        <dbReference type="ARBA" id="ARBA00031630"/>
    </source>
</evidence>
<evidence type="ECO:0000256" key="1">
    <source>
        <dbReference type="ARBA" id="ARBA00003555"/>
    </source>
</evidence>
<accession>A0A166RYH8</accession>
<keyword evidence="15" id="KW-1185">Reference proteome</keyword>
<proteinExistence type="inferred from homology"/>
<dbReference type="InterPro" id="IPR050765">
    <property type="entry name" value="Riboflavin_Biosynth_HTPR"/>
</dbReference>
<evidence type="ECO:0000256" key="3">
    <source>
        <dbReference type="ARBA" id="ARBA00009723"/>
    </source>
</evidence>
<comment type="catalytic activity">
    <reaction evidence="11">
        <text>2,5-diamino-6-(1-D-ribitylamino)pyrimidin-4(3H)-one 5'-phosphate + NAD(+) = 2,5-diamino-6-(1-D-ribosylamino)pyrimidin-4(3H)-one 5'-phosphate + NADH + H(+)</text>
        <dbReference type="Rhea" id="RHEA:27274"/>
        <dbReference type="ChEBI" id="CHEBI:15378"/>
        <dbReference type="ChEBI" id="CHEBI:57540"/>
        <dbReference type="ChEBI" id="CHEBI:57945"/>
        <dbReference type="ChEBI" id="CHEBI:58890"/>
        <dbReference type="ChEBI" id="CHEBI:59545"/>
        <dbReference type="EC" id="1.1.1.302"/>
    </reaction>
</comment>
<comment type="function">
    <text evidence="1">Catalyzes an early step in riboflavin biosynthesis, the NADPH-dependent reduction of the ribose side chain of 2,5-diamino-6-ribosylamino-4(3H)-pyrimidinone 5'-phosphate, yielding 2,5-diamino-6-ribitylamino-4(3H)-pyrimidinone 5'-phosphate.</text>
</comment>
<comment type="catalytic activity">
    <reaction evidence="12">
        <text>2,5-diamino-6-(1-D-ribitylamino)pyrimidin-4(3H)-one 5'-phosphate + NADP(+) = 2,5-diamino-6-(1-D-ribosylamino)pyrimidin-4(3H)-one 5'-phosphate + NADPH + H(+)</text>
        <dbReference type="Rhea" id="RHEA:27278"/>
        <dbReference type="ChEBI" id="CHEBI:15378"/>
        <dbReference type="ChEBI" id="CHEBI:57783"/>
        <dbReference type="ChEBI" id="CHEBI:58349"/>
        <dbReference type="ChEBI" id="CHEBI:58890"/>
        <dbReference type="ChEBI" id="CHEBI:59545"/>
        <dbReference type="EC" id="1.1.1.302"/>
    </reaction>
</comment>
<feature type="domain" description="Bacterial bifunctional deaminase-reductase C-terminal" evidence="13">
    <location>
        <begin position="36"/>
        <end position="258"/>
    </location>
</feature>
<evidence type="ECO:0000256" key="9">
    <source>
        <dbReference type="ARBA" id="ARBA00030073"/>
    </source>
</evidence>
<dbReference type="GO" id="GO:0008703">
    <property type="term" value="F:5-amino-6-(5-phosphoribosylamino)uracil reductase activity"/>
    <property type="evidence" value="ECO:0007669"/>
    <property type="project" value="InterPro"/>
</dbReference>
<dbReference type="Proteomes" id="UP000076532">
    <property type="component" value="Unassembled WGS sequence"/>
</dbReference>
<organism evidence="14 15">
    <name type="scientific">Athelia psychrophila</name>
    <dbReference type="NCBI Taxonomy" id="1759441"/>
    <lineage>
        <taxon>Eukaryota</taxon>
        <taxon>Fungi</taxon>
        <taxon>Dikarya</taxon>
        <taxon>Basidiomycota</taxon>
        <taxon>Agaricomycotina</taxon>
        <taxon>Agaricomycetes</taxon>
        <taxon>Agaricomycetidae</taxon>
        <taxon>Atheliales</taxon>
        <taxon>Atheliaceae</taxon>
        <taxon>Athelia</taxon>
    </lineage>
</organism>